<reference evidence="4" key="1">
    <citation type="submission" date="2020-06" db="EMBL/GenBank/DDBJ databases">
        <authorList>
            <consortium name="Wellcome Sanger Institute Data Sharing"/>
        </authorList>
    </citation>
    <scope>NUCLEOTIDE SEQUENCE [LARGE SCALE GENOMIC DNA]</scope>
</reference>
<evidence type="ECO:0000313" key="4">
    <source>
        <dbReference type="Ensembl" id="ENSGWIP00000030742.1"/>
    </source>
</evidence>
<keyword evidence="5" id="KW-1185">Reference proteome</keyword>
<proteinExistence type="inferred from homology"/>
<sequence length="92" mass="10142">ACSNLSVLYSETKHSHPTITSVFNVVESRASAWSTNAVHKVSPIVVKLESQVSFANNVACKSLDWLETSFPLLLSPTDSGWTKCFLQLKMKV</sequence>
<evidence type="ECO:0000256" key="3">
    <source>
        <dbReference type="ARBA" id="ARBA00022677"/>
    </source>
</evidence>
<dbReference type="Pfam" id="PF03036">
    <property type="entry name" value="Perilipin"/>
    <property type="match status" value="1"/>
</dbReference>
<dbReference type="PANTHER" id="PTHR14024:SF49">
    <property type="entry name" value="LIPID STORAGE DROPLETS SURFACE-BINDING PROTEIN 1"/>
    <property type="match status" value="1"/>
</dbReference>
<organism evidence="4 5">
    <name type="scientific">Gouania willdenowi</name>
    <name type="common">Blunt-snouted clingfish</name>
    <name type="synonym">Lepadogaster willdenowi</name>
    <dbReference type="NCBI Taxonomy" id="441366"/>
    <lineage>
        <taxon>Eukaryota</taxon>
        <taxon>Metazoa</taxon>
        <taxon>Chordata</taxon>
        <taxon>Craniata</taxon>
        <taxon>Vertebrata</taxon>
        <taxon>Euteleostomi</taxon>
        <taxon>Actinopterygii</taxon>
        <taxon>Neopterygii</taxon>
        <taxon>Teleostei</taxon>
        <taxon>Neoteleostei</taxon>
        <taxon>Acanthomorphata</taxon>
        <taxon>Ovalentaria</taxon>
        <taxon>Blenniimorphae</taxon>
        <taxon>Blenniiformes</taxon>
        <taxon>Gobiesocoidei</taxon>
        <taxon>Gobiesocidae</taxon>
        <taxon>Gobiesocinae</taxon>
        <taxon>Gouania</taxon>
    </lineage>
</organism>
<dbReference type="InterPro" id="IPR004279">
    <property type="entry name" value="Perilipin"/>
</dbReference>
<dbReference type="PANTHER" id="PTHR14024">
    <property type="entry name" value="PERILIPIN"/>
    <property type="match status" value="1"/>
</dbReference>
<dbReference type="Proteomes" id="UP000694680">
    <property type="component" value="Chromosome 1"/>
</dbReference>
<reference evidence="4" key="3">
    <citation type="submission" date="2025-09" db="UniProtKB">
        <authorList>
            <consortium name="Ensembl"/>
        </authorList>
    </citation>
    <scope>IDENTIFICATION</scope>
</reference>
<dbReference type="Ensembl" id="ENSGWIT00000033499.1">
    <property type="protein sequence ID" value="ENSGWIP00000030742.1"/>
    <property type="gene ID" value="ENSGWIG00000015969.1"/>
</dbReference>
<evidence type="ECO:0000256" key="2">
    <source>
        <dbReference type="ARBA" id="ARBA00006311"/>
    </source>
</evidence>
<name>A0A8C5GI75_GOUWI</name>
<dbReference type="GO" id="GO:0019915">
    <property type="term" value="P:lipid storage"/>
    <property type="evidence" value="ECO:0007669"/>
    <property type="project" value="TreeGrafter"/>
</dbReference>
<comment type="subcellular location">
    <subcellularLocation>
        <location evidence="1">Lipid droplet</location>
    </subcellularLocation>
</comment>
<reference evidence="4" key="2">
    <citation type="submission" date="2025-08" db="UniProtKB">
        <authorList>
            <consortium name="Ensembl"/>
        </authorList>
    </citation>
    <scope>IDENTIFICATION</scope>
</reference>
<dbReference type="GO" id="GO:0010890">
    <property type="term" value="P:positive regulation of triglyceride storage"/>
    <property type="evidence" value="ECO:0007669"/>
    <property type="project" value="TreeGrafter"/>
</dbReference>
<accession>A0A8C5GI75</accession>
<evidence type="ECO:0000313" key="5">
    <source>
        <dbReference type="Proteomes" id="UP000694680"/>
    </source>
</evidence>
<dbReference type="GO" id="GO:0005829">
    <property type="term" value="C:cytosol"/>
    <property type="evidence" value="ECO:0007669"/>
    <property type="project" value="TreeGrafter"/>
</dbReference>
<keyword evidence="3" id="KW-0551">Lipid droplet</keyword>
<dbReference type="AlphaFoldDB" id="A0A8C5GI75"/>
<evidence type="ECO:0000256" key="1">
    <source>
        <dbReference type="ARBA" id="ARBA00004502"/>
    </source>
</evidence>
<protein>
    <submittedName>
        <fullName evidence="4">Uncharacterized protein</fullName>
    </submittedName>
</protein>
<comment type="similarity">
    <text evidence="2">Belongs to the perilipin family.</text>
</comment>
<dbReference type="GO" id="GO:0005811">
    <property type="term" value="C:lipid droplet"/>
    <property type="evidence" value="ECO:0007669"/>
    <property type="project" value="UniProtKB-SubCell"/>
</dbReference>